<name>A0A835LJ29_9MAGN</name>
<keyword evidence="2" id="KW-1185">Reference proteome</keyword>
<comment type="caution">
    <text evidence="1">The sequence shown here is derived from an EMBL/GenBank/DDBJ whole genome shotgun (WGS) entry which is preliminary data.</text>
</comment>
<dbReference type="OrthoDB" id="108365at2759"/>
<dbReference type="Proteomes" id="UP000631114">
    <property type="component" value="Unassembled WGS sequence"/>
</dbReference>
<dbReference type="AlphaFoldDB" id="A0A835LJ29"/>
<evidence type="ECO:0000313" key="2">
    <source>
        <dbReference type="Proteomes" id="UP000631114"/>
    </source>
</evidence>
<accession>A0A835LJ29</accession>
<protein>
    <submittedName>
        <fullName evidence="1">Uncharacterized protein</fullName>
    </submittedName>
</protein>
<gene>
    <name evidence="1" type="ORF">IFM89_024007</name>
</gene>
<dbReference type="EMBL" id="JADFTS010000008">
    <property type="protein sequence ID" value="KAF9593514.1"/>
    <property type="molecule type" value="Genomic_DNA"/>
</dbReference>
<reference evidence="1 2" key="1">
    <citation type="submission" date="2020-10" db="EMBL/GenBank/DDBJ databases">
        <title>The Coptis chinensis genome and diversification of protoberbering-type alkaloids.</title>
        <authorList>
            <person name="Wang B."/>
            <person name="Shu S."/>
            <person name="Song C."/>
            <person name="Liu Y."/>
        </authorList>
    </citation>
    <scope>NUCLEOTIDE SEQUENCE [LARGE SCALE GENOMIC DNA]</scope>
    <source>
        <strain evidence="1">HL-2020</strain>
        <tissue evidence="1">Leaf</tissue>
    </source>
</reference>
<proteinExistence type="predicted"/>
<evidence type="ECO:0000313" key="1">
    <source>
        <dbReference type="EMBL" id="KAF9593514.1"/>
    </source>
</evidence>
<organism evidence="1 2">
    <name type="scientific">Coptis chinensis</name>
    <dbReference type="NCBI Taxonomy" id="261450"/>
    <lineage>
        <taxon>Eukaryota</taxon>
        <taxon>Viridiplantae</taxon>
        <taxon>Streptophyta</taxon>
        <taxon>Embryophyta</taxon>
        <taxon>Tracheophyta</taxon>
        <taxon>Spermatophyta</taxon>
        <taxon>Magnoliopsida</taxon>
        <taxon>Ranunculales</taxon>
        <taxon>Ranunculaceae</taxon>
        <taxon>Coptidoideae</taxon>
        <taxon>Coptis</taxon>
    </lineage>
</organism>
<sequence>MAPVSSSVSIDVQTAKQSCFRTRKKLAIKGTQKLCDVMLDTVGPELQVVNKIEQSISLETDAFVVLTPNQDQEATSKLLPINFHGMPKQLMNGEKVKVRVI</sequence>